<gene>
    <name evidence="2" type="ORF">ACFR9U_05190</name>
</gene>
<reference evidence="2 3" key="1">
    <citation type="journal article" date="2019" name="Int. J. Syst. Evol. Microbiol.">
        <title>The Global Catalogue of Microorganisms (GCM) 10K type strain sequencing project: providing services to taxonomists for standard genome sequencing and annotation.</title>
        <authorList>
            <consortium name="The Broad Institute Genomics Platform"/>
            <consortium name="The Broad Institute Genome Sequencing Center for Infectious Disease"/>
            <person name="Wu L."/>
            <person name="Ma J."/>
        </authorList>
    </citation>
    <scope>NUCLEOTIDE SEQUENCE [LARGE SCALE GENOMIC DNA]</scope>
    <source>
        <strain evidence="2 3">CGMCC 1.12125</strain>
    </source>
</reference>
<dbReference type="InterPro" id="IPR002539">
    <property type="entry name" value="MaoC-like_dom"/>
</dbReference>
<feature type="domain" description="MaoC-like" evidence="1">
    <location>
        <begin position="9"/>
        <end position="98"/>
    </location>
</feature>
<dbReference type="EMBL" id="JBHUDJ010000002">
    <property type="protein sequence ID" value="MFD1586365.1"/>
    <property type="molecule type" value="Genomic_DNA"/>
</dbReference>
<dbReference type="InterPro" id="IPR029069">
    <property type="entry name" value="HotDog_dom_sf"/>
</dbReference>
<sequence>MTDRPEEGDVFTVERTFTKADVRAFAEVSEDTQPRHTEPDEDGRLMVHGLLTATLPTKIGGNLEVLASRLDFHFRKPVYTGDTVTCEWDCVEVSEADGYLEVVGDITCTNQDGEVVMTARGEGRIYDD</sequence>
<keyword evidence="3" id="KW-1185">Reference proteome</keyword>
<dbReference type="PANTHER" id="PTHR43437">
    <property type="entry name" value="HYDROXYACYL-THIOESTER DEHYDRATASE TYPE 2, MITOCHONDRIAL-RELATED"/>
    <property type="match status" value="1"/>
</dbReference>
<evidence type="ECO:0000259" key="1">
    <source>
        <dbReference type="Pfam" id="PF01575"/>
    </source>
</evidence>
<dbReference type="Proteomes" id="UP001597119">
    <property type="component" value="Unassembled WGS sequence"/>
</dbReference>
<dbReference type="AlphaFoldDB" id="A0ABD6C840"/>
<dbReference type="InterPro" id="IPR050965">
    <property type="entry name" value="UPF0336/Enoyl-CoA_hydratase"/>
</dbReference>
<evidence type="ECO:0000313" key="3">
    <source>
        <dbReference type="Proteomes" id="UP001597119"/>
    </source>
</evidence>
<protein>
    <submittedName>
        <fullName evidence="2">MaoC family dehydratase N-terminal domain-containing protein</fullName>
    </submittedName>
</protein>
<dbReference type="Gene3D" id="3.10.129.10">
    <property type="entry name" value="Hotdog Thioesterase"/>
    <property type="match status" value="1"/>
</dbReference>
<comment type="caution">
    <text evidence="2">The sequence shown here is derived from an EMBL/GenBank/DDBJ whole genome shotgun (WGS) entry which is preliminary data.</text>
</comment>
<proteinExistence type="predicted"/>
<dbReference type="SUPFAM" id="SSF54637">
    <property type="entry name" value="Thioesterase/thiol ester dehydrase-isomerase"/>
    <property type="match status" value="1"/>
</dbReference>
<organism evidence="2 3">
    <name type="scientific">Halorientalis brevis</name>
    <dbReference type="NCBI Taxonomy" id="1126241"/>
    <lineage>
        <taxon>Archaea</taxon>
        <taxon>Methanobacteriati</taxon>
        <taxon>Methanobacteriota</taxon>
        <taxon>Stenosarchaea group</taxon>
        <taxon>Halobacteria</taxon>
        <taxon>Halobacteriales</taxon>
        <taxon>Haloarculaceae</taxon>
        <taxon>Halorientalis</taxon>
    </lineage>
</organism>
<accession>A0ABD6C840</accession>
<dbReference type="RefSeq" id="WP_247379913.1">
    <property type="nucleotide sequence ID" value="NZ_JALLGV010000007.1"/>
</dbReference>
<name>A0ABD6C840_9EURY</name>
<dbReference type="PANTHER" id="PTHR43437:SF3">
    <property type="entry name" value="HYDROXYACYL-THIOESTER DEHYDRATASE TYPE 2, MITOCHONDRIAL"/>
    <property type="match status" value="1"/>
</dbReference>
<dbReference type="Pfam" id="PF01575">
    <property type="entry name" value="MaoC_dehydratas"/>
    <property type="match status" value="1"/>
</dbReference>
<evidence type="ECO:0000313" key="2">
    <source>
        <dbReference type="EMBL" id="MFD1586365.1"/>
    </source>
</evidence>
<dbReference type="GO" id="GO:0016836">
    <property type="term" value="F:hydro-lyase activity"/>
    <property type="evidence" value="ECO:0007669"/>
    <property type="project" value="UniProtKB-ARBA"/>
</dbReference>